<dbReference type="GO" id="GO:0031398">
    <property type="term" value="P:positive regulation of protein ubiquitination"/>
    <property type="evidence" value="ECO:0000318"/>
    <property type="project" value="GO_Central"/>
</dbReference>
<evidence type="ECO:0000313" key="4">
    <source>
        <dbReference type="Proteomes" id="UP000001593"/>
    </source>
</evidence>
<name>A7T6D4_NEMVE</name>
<evidence type="ECO:0000313" key="3">
    <source>
        <dbReference type="EMBL" id="EDO28471.1"/>
    </source>
</evidence>
<feature type="compositionally biased region" description="Basic and acidic residues" evidence="1">
    <location>
        <begin position="31"/>
        <end position="41"/>
    </location>
</feature>
<dbReference type="AlphaFoldDB" id="A7T6D4"/>
<dbReference type="EMBL" id="DS471526">
    <property type="protein sequence ID" value="EDO28471.1"/>
    <property type="molecule type" value="Genomic_DNA"/>
</dbReference>
<organism evidence="3 4">
    <name type="scientific">Nematostella vectensis</name>
    <name type="common">Starlet sea anemone</name>
    <dbReference type="NCBI Taxonomy" id="45351"/>
    <lineage>
        <taxon>Eukaryota</taxon>
        <taxon>Metazoa</taxon>
        <taxon>Cnidaria</taxon>
        <taxon>Anthozoa</taxon>
        <taxon>Hexacorallia</taxon>
        <taxon>Actiniaria</taxon>
        <taxon>Edwardsiidae</taxon>
        <taxon>Nematostella</taxon>
    </lineage>
</organism>
<dbReference type="PANTHER" id="PTHR20933:SF4">
    <property type="entry name" value="F-BOX INVOLVED IN POLYQ PATHOGENESIS, ISOFORM A"/>
    <property type="match status" value="1"/>
</dbReference>
<dbReference type="Pfam" id="PF12937">
    <property type="entry name" value="F-box-like"/>
    <property type="match status" value="1"/>
</dbReference>
<dbReference type="InParanoid" id="A7T6D4"/>
<feature type="compositionally biased region" description="Basic residues" evidence="1">
    <location>
        <begin position="1"/>
        <end position="14"/>
    </location>
</feature>
<dbReference type="PROSITE" id="PS50181">
    <property type="entry name" value="FBOX"/>
    <property type="match status" value="1"/>
</dbReference>
<dbReference type="InterPro" id="IPR032675">
    <property type="entry name" value="LRR_dom_sf"/>
</dbReference>
<dbReference type="InterPro" id="IPR001810">
    <property type="entry name" value="F-box_dom"/>
</dbReference>
<protein>
    <recommendedName>
        <fullName evidence="2">F-box domain-containing protein</fullName>
    </recommendedName>
</protein>
<evidence type="ECO:0000256" key="1">
    <source>
        <dbReference type="SAM" id="MobiDB-lite"/>
    </source>
</evidence>
<feature type="region of interest" description="Disordered" evidence="1">
    <location>
        <begin position="1"/>
        <end position="130"/>
    </location>
</feature>
<proteinExistence type="predicted"/>
<feature type="domain" description="F-box" evidence="2">
    <location>
        <begin position="191"/>
        <end position="237"/>
    </location>
</feature>
<dbReference type="Gene3D" id="3.80.10.10">
    <property type="entry name" value="Ribonuclease Inhibitor"/>
    <property type="match status" value="2"/>
</dbReference>
<gene>
    <name evidence="3" type="ORF">NEMVEDRAFT_v1g222971</name>
</gene>
<sequence length="525" mass="59347">METHKSKQAKRKKKESASAANIGSRRTVSSLREDSQIREENSSIPEEDSSIKEEVSSIHKDVSTIREESLIREENSSYPEEDSSIKEEVSSICEDSLIREENSSIPEEDSSLSEEDSSLSEEDSSISEDGPPICEVIAKVISPEVICGATLLGKMTHVQRVQRHLQIAAIPVMTQLWIPGTRDPDTGGPSRTHIAELPESCLLRVFFYLDEAQLGRVARTCTTWRRIAYDCSLWTRVDLRRYQDKIDELRLTKIIQSRMSPLLYKLNLSGLTLSPRVFRLLAKECKKLRVLSLESSTFVEQFEDAVNSFPRNLDYLDIRHTTGDKSAFKIIALTLQGVRCLGLNDEIIKSSQDKSENLEKMFSGFSATKILEFSYCTKLSDDMVGHLAAFGLRLESLCLRRCNSIIGKSLPLLINSCTLLTSLVLDGTSIDDDALMSVPWENSIISDVDLSWCRHLTEVGLCAILPKLSRLRYLRIVFIVANFPMEFDKLNNNMIMKSAVNSCVDRWPTPMRMRKLALESVMSWK</sequence>
<dbReference type="PANTHER" id="PTHR20933">
    <property type="entry name" value="F-BOX ONLY PROTEIN 33"/>
    <property type="match status" value="1"/>
</dbReference>
<dbReference type="eggNOG" id="KOG4341">
    <property type="taxonomic scope" value="Eukaryota"/>
</dbReference>
<feature type="compositionally biased region" description="Basic and acidic residues" evidence="1">
    <location>
        <begin position="49"/>
        <end position="75"/>
    </location>
</feature>
<dbReference type="SUPFAM" id="SSF81383">
    <property type="entry name" value="F-box domain"/>
    <property type="match status" value="1"/>
</dbReference>
<dbReference type="STRING" id="45351.A7T6D4"/>
<evidence type="ECO:0000259" key="2">
    <source>
        <dbReference type="PROSITE" id="PS50181"/>
    </source>
</evidence>
<feature type="compositionally biased region" description="Acidic residues" evidence="1">
    <location>
        <begin position="106"/>
        <end position="126"/>
    </location>
</feature>
<keyword evidence="4" id="KW-1185">Reference proteome</keyword>
<reference evidence="3 4" key="1">
    <citation type="journal article" date="2007" name="Science">
        <title>Sea anemone genome reveals ancestral eumetazoan gene repertoire and genomic organization.</title>
        <authorList>
            <person name="Putnam N.H."/>
            <person name="Srivastava M."/>
            <person name="Hellsten U."/>
            <person name="Dirks B."/>
            <person name="Chapman J."/>
            <person name="Salamov A."/>
            <person name="Terry A."/>
            <person name="Shapiro H."/>
            <person name="Lindquist E."/>
            <person name="Kapitonov V.V."/>
            <person name="Jurka J."/>
            <person name="Genikhovich G."/>
            <person name="Grigoriev I.V."/>
            <person name="Lucas S.M."/>
            <person name="Steele R.E."/>
            <person name="Finnerty J.R."/>
            <person name="Technau U."/>
            <person name="Martindale M.Q."/>
            <person name="Rokhsar D.S."/>
        </authorList>
    </citation>
    <scope>NUCLEOTIDE SEQUENCE [LARGE SCALE GENOMIC DNA]</scope>
    <source>
        <strain evidence="4">CH2 X CH6</strain>
    </source>
</reference>
<dbReference type="InterPro" id="IPR036047">
    <property type="entry name" value="F-box-like_dom_sf"/>
</dbReference>
<dbReference type="HOGENOM" id="CLU_519065_0_0_1"/>
<dbReference type="Proteomes" id="UP000001593">
    <property type="component" value="Unassembled WGS sequence"/>
</dbReference>
<accession>A7T6D4</accession>
<dbReference type="FunFam" id="3.80.10.10:FF:002244">
    <property type="entry name" value="Predicted protein"/>
    <property type="match status" value="1"/>
</dbReference>
<dbReference type="SUPFAM" id="SSF52047">
    <property type="entry name" value="RNI-like"/>
    <property type="match status" value="1"/>
</dbReference>
<dbReference type="PhylomeDB" id="A7T6D4"/>